<dbReference type="Proteomes" id="UP001237642">
    <property type="component" value="Unassembled WGS sequence"/>
</dbReference>
<organism evidence="3 4">
    <name type="scientific">Heracleum sosnowskyi</name>
    <dbReference type="NCBI Taxonomy" id="360622"/>
    <lineage>
        <taxon>Eukaryota</taxon>
        <taxon>Viridiplantae</taxon>
        <taxon>Streptophyta</taxon>
        <taxon>Embryophyta</taxon>
        <taxon>Tracheophyta</taxon>
        <taxon>Spermatophyta</taxon>
        <taxon>Magnoliopsida</taxon>
        <taxon>eudicotyledons</taxon>
        <taxon>Gunneridae</taxon>
        <taxon>Pentapetalae</taxon>
        <taxon>asterids</taxon>
        <taxon>campanulids</taxon>
        <taxon>Apiales</taxon>
        <taxon>Apiaceae</taxon>
        <taxon>Apioideae</taxon>
        <taxon>apioid superclade</taxon>
        <taxon>Tordylieae</taxon>
        <taxon>Tordyliinae</taxon>
        <taxon>Heracleum</taxon>
    </lineage>
</organism>
<dbReference type="PANTHER" id="PTHR47866:SF2">
    <property type="entry name" value="HYDROXYPROLINE-RICH GLYCOPROTEIN FAMILY PROTEIN"/>
    <property type="match status" value="1"/>
</dbReference>
<feature type="domain" description="Cleavage stimulation factor subunit 2 hinge" evidence="2">
    <location>
        <begin position="129"/>
        <end position="168"/>
    </location>
</feature>
<name>A0AAD8LX56_9APIA</name>
<protein>
    <recommendedName>
        <fullName evidence="5">GYF domain-containing protein</fullName>
    </recommendedName>
</protein>
<evidence type="ECO:0000259" key="2">
    <source>
        <dbReference type="Pfam" id="PF14327"/>
    </source>
</evidence>
<evidence type="ECO:0000313" key="4">
    <source>
        <dbReference type="Proteomes" id="UP001237642"/>
    </source>
</evidence>
<reference evidence="3" key="2">
    <citation type="submission" date="2023-05" db="EMBL/GenBank/DDBJ databases">
        <authorList>
            <person name="Schelkunov M.I."/>
        </authorList>
    </citation>
    <scope>NUCLEOTIDE SEQUENCE</scope>
    <source>
        <strain evidence="3">Hsosn_3</strain>
        <tissue evidence="3">Leaf</tissue>
    </source>
</reference>
<accession>A0AAD8LX56</accession>
<keyword evidence="4" id="KW-1185">Reference proteome</keyword>
<dbReference type="AlphaFoldDB" id="A0AAD8LX56"/>
<evidence type="ECO:0000313" key="3">
    <source>
        <dbReference type="EMBL" id="KAK1351469.1"/>
    </source>
</evidence>
<sequence>MWRAYVLESVGTKSGGGDETLGNVCEVGWFLGSEDQLFGPYTVSELCDYFSRGSLTESTLVCPEGTTEWQPLSAIPGVITGISQQVPYDAIGNENFTHSYTATARERERGREREMSELEFNGGDDFPGMTKDQIYDLMSQMKSLIDQNEQQARHILIQNPKLTQVLFQKFPRCLVDPSS</sequence>
<reference evidence="3" key="1">
    <citation type="submission" date="2023-02" db="EMBL/GenBank/DDBJ databases">
        <title>Genome of toxic invasive species Heracleum sosnowskyi carries increased number of genes despite the absence of recent whole-genome duplications.</title>
        <authorList>
            <person name="Schelkunov M."/>
            <person name="Shtratnikova V."/>
            <person name="Makarenko M."/>
            <person name="Klepikova A."/>
            <person name="Omelchenko D."/>
            <person name="Novikova G."/>
            <person name="Obukhova E."/>
            <person name="Bogdanov V."/>
            <person name="Penin A."/>
            <person name="Logacheva M."/>
        </authorList>
    </citation>
    <scope>NUCLEOTIDE SEQUENCE</scope>
    <source>
        <strain evidence="3">Hsosn_3</strain>
        <tissue evidence="3">Leaf</tissue>
    </source>
</reference>
<dbReference type="EMBL" id="JAUIZM010000034">
    <property type="protein sequence ID" value="KAK1351469.1"/>
    <property type="molecule type" value="Genomic_DNA"/>
</dbReference>
<feature type="domain" description="GYF" evidence="1">
    <location>
        <begin position="29"/>
        <end position="76"/>
    </location>
</feature>
<comment type="caution">
    <text evidence="3">The sequence shown here is derived from an EMBL/GenBank/DDBJ whole genome shotgun (WGS) entry which is preliminary data.</text>
</comment>
<evidence type="ECO:0008006" key="5">
    <source>
        <dbReference type="Google" id="ProtNLM"/>
    </source>
</evidence>
<dbReference type="InterPro" id="IPR025742">
    <property type="entry name" value="CSTF2_hinge"/>
</dbReference>
<dbReference type="Pfam" id="PF14327">
    <property type="entry name" value="CSTF2_hinge"/>
    <property type="match status" value="1"/>
</dbReference>
<evidence type="ECO:0000259" key="1">
    <source>
        <dbReference type="Pfam" id="PF14237"/>
    </source>
</evidence>
<proteinExistence type="predicted"/>
<gene>
    <name evidence="3" type="ORF">POM88_054306</name>
</gene>
<dbReference type="InterPro" id="IPR025640">
    <property type="entry name" value="GYF_2"/>
</dbReference>
<dbReference type="Pfam" id="PF14237">
    <property type="entry name" value="GYF_2"/>
    <property type="match status" value="1"/>
</dbReference>
<dbReference type="PANTHER" id="PTHR47866">
    <property type="entry name" value="HYDROXYPROLINE-RICH GLYCOPROTEIN FAMILY PROTEIN"/>
    <property type="match status" value="1"/>
</dbReference>